<dbReference type="SMART" id="SM00491">
    <property type="entry name" value="HELICc2"/>
    <property type="match status" value="1"/>
</dbReference>
<dbReference type="GO" id="GO:0034085">
    <property type="term" value="P:establishment of sister chromatid cohesion"/>
    <property type="evidence" value="ECO:0007669"/>
    <property type="project" value="TreeGrafter"/>
</dbReference>
<dbReference type="SMART" id="SM00487">
    <property type="entry name" value="DEXDc"/>
    <property type="match status" value="1"/>
</dbReference>
<evidence type="ECO:0000256" key="10">
    <source>
        <dbReference type="ARBA" id="ARBA00023014"/>
    </source>
</evidence>
<evidence type="ECO:0000256" key="11">
    <source>
        <dbReference type="ARBA" id="ARBA00023235"/>
    </source>
</evidence>
<comment type="cofactor">
    <cofactor evidence="1">
        <name>[4Fe-4S] cluster</name>
        <dbReference type="ChEBI" id="CHEBI:49883"/>
    </cofactor>
</comment>
<dbReference type="NCBIfam" id="TIGR00604">
    <property type="entry name" value="rad3"/>
    <property type="match status" value="1"/>
</dbReference>
<dbReference type="GO" id="GO:0046872">
    <property type="term" value="F:metal ion binding"/>
    <property type="evidence" value="ECO:0007669"/>
    <property type="project" value="UniProtKB-KW"/>
</dbReference>
<evidence type="ECO:0000256" key="1">
    <source>
        <dbReference type="ARBA" id="ARBA00001966"/>
    </source>
</evidence>
<dbReference type="GO" id="GO:0006139">
    <property type="term" value="P:nucleobase-containing compound metabolic process"/>
    <property type="evidence" value="ECO:0007669"/>
    <property type="project" value="InterPro"/>
</dbReference>
<dbReference type="GO" id="GO:0005524">
    <property type="term" value="F:ATP binding"/>
    <property type="evidence" value="ECO:0007669"/>
    <property type="project" value="UniProtKB-KW"/>
</dbReference>
<gene>
    <name evidence="15" type="ORF">WA026_009468</name>
</gene>
<evidence type="ECO:0000256" key="7">
    <source>
        <dbReference type="ARBA" id="ARBA00022806"/>
    </source>
</evidence>
<dbReference type="InterPro" id="IPR014001">
    <property type="entry name" value="Helicase_ATP-bd"/>
</dbReference>
<feature type="coiled-coil region" evidence="13">
    <location>
        <begin position="70"/>
        <end position="138"/>
    </location>
</feature>
<dbReference type="Gene3D" id="3.40.50.300">
    <property type="entry name" value="P-loop containing nucleotide triphosphate hydrolases"/>
    <property type="match status" value="4"/>
</dbReference>
<comment type="similarity">
    <text evidence="3">Belongs to the DEAD box helicase family. DEAH subfamily. DDX11/CHL1 sub-subfamily.</text>
</comment>
<dbReference type="InterPro" id="IPR006555">
    <property type="entry name" value="ATP-dep_Helicase_C"/>
</dbReference>
<keyword evidence="8" id="KW-0067">ATP-binding</keyword>
<organism evidence="15 16">
    <name type="scientific">Henosepilachna vigintioctopunctata</name>
    <dbReference type="NCBI Taxonomy" id="420089"/>
    <lineage>
        <taxon>Eukaryota</taxon>
        <taxon>Metazoa</taxon>
        <taxon>Ecdysozoa</taxon>
        <taxon>Arthropoda</taxon>
        <taxon>Hexapoda</taxon>
        <taxon>Insecta</taxon>
        <taxon>Pterygota</taxon>
        <taxon>Neoptera</taxon>
        <taxon>Endopterygota</taxon>
        <taxon>Coleoptera</taxon>
        <taxon>Polyphaga</taxon>
        <taxon>Cucujiformia</taxon>
        <taxon>Coccinelloidea</taxon>
        <taxon>Coccinellidae</taxon>
        <taxon>Epilachninae</taxon>
        <taxon>Epilachnini</taxon>
        <taxon>Henosepilachna</taxon>
    </lineage>
</organism>
<keyword evidence="10" id="KW-0411">Iron-sulfur</keyword>
<dbReference type="InterPro" id="IPR013020">
    <property type="entry name" value="Rad3/Chl1-like"/>
</dbReference>
<dbReference type="Proteomes" id="UP001431783">
    <property type="component" value="Unassembled WGS sequence"/>
</dbReference>
<dbReference type="GO" id="GO:0003677">
    <property type="term" value="F:DNA binding"/>
    <property type="evidence" value="ECO:0007669"/>
    <property type="project" value="InterPro"/>
</dbReference>
<evidence type="ECO:0000259" key="14">
    <source>
        <dbReference type="PROSITE" id="PS51193"/>
    </source>
</evidence>
<dbReference type="Gene3D" id="1.10.275.40">
    <property type="match status" value="1"/>
</dbReference>
<keyword evidence="4" id="KW-0479">Metal-binding</keyword>
<dbReference type="GO" id="GO:0016818">
    <property type="term" value="F:hydrolase activity, acting on acid anhydrides, in phosphorus-containing anhydrides"/>
    <property type="evidence" value="ECO:0007669"/>
    <property type="project" value="InterPro"/>
</dbReference>
<proteinExistence type="inferred from homology"/>
<evidence type="ECO:0000256" key="4">
    <source>
        <dbReference type="ARBA" id="ARBA00022723"/>
    </source>
</evidence>
<dbReference type="EMBL" id="JARQZJ010000034">
    <property type="protein sequence ID" value="KAK9875672.1"/>
    <property type="molecule type" value="Genomic_DNA"/>
</dbReference>
<evidence type="ECO:0000313" key="16">
    <source>
        <dbReference type="Proteomes" id="UP001431783"/>
    </source>
</evidence>
<feature type="domain" description="Helicase ATP-binding" evidence="14">
    <location>
        <begin position="9"/>
        <end position="421"/>
    </location>
</feature>
<keyword evidence="13" id="KW-0175">Coiled coil</keyword>
<dbReference type="InterPro" id="IPR027417">
    <property type="entry name" value="P-loop_NTPase"/>
</dbReference>
<keyword evidence="7" id="KW-0347">Helicase</keyword>
<keyword evidence="9" id="KW-0408">Iron</keyword>
<evidence type="ECO:0000256" key="9">
    <source>
        <dbReference type="ARBA" id="ARBA00023004"/>
    </source>
</evidence>
<dbReference type="AlphaFoldDB" id="A0AAW1U622"/>
<comment type="subcellular location">
    <subcellularLocation>
        <location evidence="2">Nucleus</location>
    </subcellularLocation>
</comment>
<name>A0AAW1U622_9CUCU</name>
<keyword evidence="16" id="KW-1185">Reference proteome</keyword>
<dbReference type="Pfam" id="PF13307">
    <property type="entry name" value="Helicase_C_2"/>
    <property type="match status" value="1"/>
</dbReference>
<dbReference type="GO" id="GO:0003678">
    <property type="term" value="F:DNA helicase activity"/>
    <property type="evidence" value="ECO:0007669"/>
    <property type="project" value="InterPro"/>
</dbReference>
<dbReference type="GO" id="GO:0051536">
    <property type="term" value="F:iron-sulfur cluster binding"/>
    <property type="evidence" value="ECO:0007669"/>
    <property type="project" value="UniProtKB-KW"/>
</dbReference>
<dbReference type="SUPFAM" id="SSF52540">
    <property type="entry name" value="P-loop containing nucleoside triphosphate hydrolases"/>
    <property type="match status" value="2"/>
</dbReference>
<dbReference type="GO" id="GO:0005634">
    <property type="term" value="C:nucleus"/>
    <property type="evidence" value="ECO:0007669"/>
    <property type="project" value="UniProtKB-SubCell"/>
</dbReference>
<accession>A0AAW1U622</accession>
<keyword evidence="5" id="KW-0547">Nucleotide-binding</keyword>
<sequence length="845" mass="96889">MEDIERLECPEEFDFPFTPYNIQKEFMQALYTTISESKYGIFESPTGTGKSLSIICGAIRWLKDHNDHQRKSLSKMAEKYQQEKESLGKDSTDWLNSQSKEIEINEKLRLIKLQSDKIIEYEERMSNLKKSLQNTSKKKYFRSNKSIVYQPDDIGNKENLDGIDDEMLLFDDKEVQDDLDDLEEDKADIFEPVKIYICSRTHSQLSQFVSEIIKSPFGSNVRAVSLASRQVYCINPEVKRLKSMTLINERCLDMQKGSTAETEEGKVLKKQKTKNCKCEYYKPQQIENLRDLALVEIFDVEDLIGVGKQLKACPYYASRKAVKDAEIVLVPYNTLFHKATREANGIKLKNNVIIIDEAHNLLETLAQIHNCEVNLIQLDFALSQLKGYKTRFSTRFSSVNLLNINQLIFVITKLIQLFENQMKNVKEASTDIFTTASFVLVSEIDNYNMFKLTKFAKDAKLSQKIHHYTLKYPHDAKSAKEPVKKGVQSFLSSIENNTHTVDENNELEYIPVNPLLSVISFLQALTYSYEDGRIFIVQNSDRKLCKYQYLVLNSSSLFKDIVDEARSVIVAGGTMKPIAEFRERLFVGAGVERDKILEFSCDHIISQTNILPLVIDTGPLGNKLLFNFENRNGNEMTTEIVLIIYHLCRSVPGGIVVFFPSYQYESLVWEKLVQRRIAREIFREPRNSGSVESVLEKYAAAIREPNSKGALLFSVVGGKLSEGLNFSDDLGRCVVVVGLPYANVNAVDLKEKMLYLDIKEGYGAGQKFYENLCMKAVNQCIGRAVRHKNDYATVLLLDERYSRSSTKNALPNWIKENLKILEFTKAINCINVFFFDKKNKIRKKN</sequence>
<evidence type="ECO:0000256" key="13">
    <source>
        <dbReference type="SAM" id="Coils"/>
    </source>
</evidence>
<evidence type="ECO:0000256" key="2">
    <source>
        <dbReference type="ARBA" id="ARBA00004123"/>
    </source>
</evidence>
<dbReference type="PANTHER" id="PTHR11472">
    <property type="entry name" value="DNA REPAIR DEAD HELICASE RAD3/XP-D SUBFAMILY MEMBER"/>
    <property type="match status" value="1"/>
</dbReference>
<evidence type="ECO:0000256" key="3">
    <source>
        <dbReference type="ARBA" id="ARBA00008435"/>
    </source>
</evidence>
<evidence type="ECO:0000256" key="6">
    <source>
        <dbReference type="ARBA" id="ARBA00022801"/>
    </source>
</evidence>
<keyword evidence="6" id="KW-0378">Hydrolase</keyword>
<dbReference type="CDD" id="cd18788">
    <property type="entry name" value="SF2_C_XPD"/>
    <property type="match status" value="1"/>
</dbReference>
<keyword evidence="12" id="KW-0539">Nucleus</keyword>
<evidence type="ECO:0000313" key="15">
    <source>
        <dbReference type="EMBL" id="KAK9875672.1"/>
    </source>
</evidence>
<evidence type="ECO:0000256" key="8">
    <source>
        <dbReference type="ARBA" id="ARBA00022840"/>
    </source>
</evidence>
<dbReference type="Pfam" id="PF06733">
    <property type="entry name" value="DEAD_2"/>
    <property type="match status" value="1"/>
</dbReference>
<evidence type="ECO:0000256" key="12">
    <source>
        <dbReference type="ARBA" id="ARBA00023242"/>
    </source>
</evidence>
<dbReference type="InterPro" id="IPR010614">
    <property type="entry name" value="RAD3-like_helicase_DEAD"/>
</dbReference>
<protein>
    <recommendedName>
        <fullName evidence="14">Helicase ATP-binding domain-containing protein</fullName>
    </recommendedName>
</protein>
<dbReference type="SMART" id="SM00488">
    <property type="entry name" value="DEXDc2"/>
    <property type="match status" value="1"/>
</dbReference>
<dbReference type="PANTHER" id="PTHR11472:SF41">
    <property type="entry name" value="ATP-DEPENDENT DNA HELICASE DDX11-RELATED"/>
    <property type="match status" value="1"/>
</dbReference>
<evidence type="ECO:0000256" key="5">
    <source>
        <dbReference type="ARBA" id="ARBA00022741"/>
    </source>
</evidence>
<dbReference type="InterPro" id="IPR045028">
    <property type="entry name" value="DinG/Rad3-like"/>
</dbReference>
<keyword evidence="11" id="KW-0413">Isomerase</keyword>
<reference evidence="15 16" key="1">
    <citation type="submission" date="2023-03" db="EMBL/GenBank/DDBJ databases">
        <title>Genome insight into feeding habits of ladybird beetles.</title>
        <authorList>
            <person name="Li H.-S."/>
            <person name="Huang Y.-H."/>
            <person name="Pang H."/>
        </authorList>
    </citation>
    <scope>NUCLEOTIDE SEQUENCE [LARGE SCALE GENOMIC DNA]</scope>
    <source>
        <strain evidence="15">SYSU_2023b</strain>
        <tissue evidence="15">Whole body</tissue>
    </source>
</reference>
<comment type="caution">
    <text evidence="15">The sequence shown here is derived from an EMBL/GenBank/DDBJ whole genome shotgun (WGS) entry which is preliminary data.</text>
</comment>
<dbReference type="InterPro" id="IPR014013">
    <property type="entry name" value="Helic_SF1/SF2_ATP-bd_DinG/Rad3"/>
</dbReference>
<dbReference type="PROSITE" id="PS51193">
    <property type="entry name" value="HELICASE_ATP_BIND_2"/>
    <property type="match status" value="1"/>
</dbReference>
<dbReference type="InterPro" id="IPR006554">
    <property type="entry name" value="Helicase-like_DEXD_c2"/>
</dbReference>